<dbReference type="InterPro" id="IPR011545">
    <property type="entry name" value="DEAD/DEAH_box_helicase_dom"/>
</dbReference>
<dbReference type="InterPro" id="IPR014001">
    <property type="entry name" value="Helicase_ATP-bd"/>
</dbReference>
<feature type="domain" description="Helicase C-terminal" evidence="11">
    <location>
        <begin position="337"/>
        <end position="483"/>
    </location>
</feature>
<dbReference type="Pfam" id="PF08152">
    <property type="entry name" value="GUCT"/>
    <property type="match status" value="1"/>
</dbReference>
<sequence>MGATRRVRTALQASPGLQGTPFAARALSSAAEVVLESNTDAALDGVDADAPEGEVMAAAGSAAGSKPPLRPKSHKGLNTVVIDPNDYTAVPFADAGISEELSERLTARGFDGLFPIQAACLEPALSGRDVIARARTGTGKTLAFTIPILQHLLQQDREAGNAPPARGRVPRAAVLCPTRELAQQVQREIEASVPGRFSALCLYGGQSYRESERALRNGVDVIVATPGRLLDQLSKRTVDFSEISHFVLDEADRMLDMGFSDDVENVLSYMDEEKQRQVMLFSATMPPWVRSLADRHTTDAVRIDLVGDSKEKAASTISFKSLAVPEARFARRAKRAVLLNLITTYSDANTIVFVNTKSEADELCNHIGTVVACEALHGDIAQQQREVALEGFRNGRFRVLLATDVAARGLDLPDVNLVVHYDSPSDVESFLHRSGRTGRAGKEGVCIYMYERSNSGRREQQRIVREAGVKFEEIMPPKPEDVALAASAAAANRIEAVDPEAIALFEEHAKAMIEEFGAEGAVQRALAVITGFTEPPKRMSVLSMREEYVAVLVTSSHFRLARQTDVFTVLGDTLERGGLSRTVGDIHLTRDNSLPAPGAVFDLPRDLAEQVMERENKWPNGVEFQLIVDDTNMPQLDFGNDRRGGGRGGGRGRGRGCGRRACAPKAPRRQ</sequence>
<dbReference type="InterPro" id="IPR044742">
    <property type="entry name" value="DEAD/DEAH_RhlB"/>
</dbReference>
<dbReference type="Pfam" id="PF00270">
    <property type="entry name" value="DEAD"/>
    <property type="match status" value="1"/>
</dbReference>
<gene>
    <name evidence="12" type="ORF">PSIN1315_LOCUS6261</name>
</gene>
<evidence type="ECO:0000259" key="10">
    <source>
        <dbReference type="PROSITE" id="PS51192"/>
    </source>
</evidence>
<dbReference type="PROSITE" id="PS51194">
    <property type="entry name" value="HELICASE_CTER"/>
    <property type="match status" value="1"/>
</dbReference>
<dbReference type="GO" id="GO:0016787">
    <property type="term" value="F:hydrolase activity"/>
    <property type="evidence" value="ECO:0007669"/>
    <property type="project" value="UniProtKB-KW"/>
</dbReference>
<dbReference type="Pfam" id="PF00271">
    <property type="entry name" value="Helicase_C"/>
    <property type="match status" value="1"/>
</dbReference>
<dbReference type="Pfam" id="PF26142">
    <property type="entry name" value="DD_DDX21-DDX50"/>
    <property type="match status" value="1"/>
</dbReference>
<dbReference type="GO" id="GO:0003723">
    <property type="term" value="F:RNA binding"/>
    <property type="evidence" value="ECO:0007669"/>
    <property type="project" value="UniProtKB-KW"/>
</dbReference>
<evidence type="ECO:0000256" key="4">
    <source>
        <dbReference type="ARBA" id="ARBA00022801"/>
    </source>
</evidence>
<dbReference type="Gene3D" id="3.40.50.300">
    <property type="entry name" value="P-loop containing nucleotide triphosphate hydrolases"/>
    <property type="match status" value="2"/>
</dbReference>
<dbReference type="SUPFAM" id="SSF52540">
    <property type="entry name" value="P-loop containing nucleoside triphosphate hydrolases"/>
    <property type="match status" value="1"/>
</dbReference>
<dbReference type="GO" id="GO:0003724">
    <property type="term" value="F:RNA helicase activity"/>
    <property type="evidence" value="ECO:0007669"/>
    <property type="project" value="UniProtKB-EC"/>
</dbReference>
<dbReference type="GO" id="GO:0005524">
    <property type="term" value="F:ATP binding"/>
    <property type="evidence" value="ECO:0007669"/>
    <property type="project" value="UniProtKB-KW"/>
</dbReference>
<dbReference type="EC" id="3.6.4.13" evidence="2"/>
<feature type="region of interest" description="Disordered" evidence="9">
    <location>
        <begin position="57"/>
        <end position="77"/>
    </location>
</feature>
<evidence type="ECO:0000256" key="8">
    <source>
        <dbReference type="RuleBase" id="RU000492"/>
    </source>
</evidence>
<dbReference type="PROSITE" id="PS51192">
    <property type="entry name" value="HELICASE_ATP_BIND_1"/>
    <property type="match status" value="1"/>
</dbReference>
<name>A0A7S3FD84_9VIRI</name>
<evidence type="ECO:0000256" key="6">
    <source>
        <dbReference type="ARBA" id="ARBA00022840"/>
    </source>
</evidence>
<dbReference type="PROSITE" id="PS00039">
    <property type="entry name" value="DEAD_ATP_HELICASE"/>
    <property type="match status" value="1"/>
</dbReference>
<organism evidence="12">
    <name type="scientific">Prasinoderma singulare</name>
    <dbReference type="NCBI Taxonomy" id="676789"/>
    <lineage>
        <taxon>Eukaryota</taxon>
        <taxon>Viridiplantae</taxon>
        <taxon>Prasinodermophyta</taxon>
        <taxon>Prasinodermophyceae</taxon>
        <taxon>Prasinodermales</taxon>
        <taxon>Prasinodermaceae</taxon>
        <taxon>Prasinoderma</taxon>
    </lineage>
</organism>
<feature type="domain" description="Helicase ATP-binding" evidence="10">
    <location>
        <begin position="121"/>
        <end position="303"/>
    </location>
</feature>
<reference evidence="12" key="1">
    <citation type="submission" date="2021-01" db="EMBL/GenBank/DDBJ databases">
        <authorList>
            <person name="Corre E."/>
            <person name="Pelletier E."/>
            <person name="Niang G."/>
            <person name="Scheremetjew M."/>
            <person name="Finn R."/>
            <person name="Kale V."/>
            <person name="Holt S."/>
            <person name="Cochrane G."/>
            <person name="Meng A."/>
            <person name="Brown T."/>
            <person name="Cohen L."/>
        </authorList>
    </citation>
    <scope>NUCLEOTIDE SEQUENCE</scope>
    <source>
        <strain evidence="12">RCC927</strain>
    </source>
</reference>
<keyword evidence="4 8" id="KW-0378">Hydrolase</keyword>
<dbReference type="SMART" id="SM00487">
    <property type="entry name" value="DEXDc"/>
    <property type="match status" value="1"/>
</dbReference>
<keyword evidence="7" id="KW-0694">RNA-binding</keyword>
<dbReference type="CDD" id="cd00268">
    <property type="entry name" value="DEADc"/>
    <property type="match status" value="1"/>
</dbReference>
<evidence type="ECO:0000256" key="5">
    <source>
        <dbReference type="ARBA" id="ARBA00022806"/>
    </source>
</evidence>
<dbReference type="SMART" id="SM00490">
    <property type="entry name" value="HELICc"/>
    <property type="match status" value="1"/>
</dbReference>
<evidence type="ECO:0000313" key="12">
    <source>
        <dbReference type="EMBL" id="CAE0137140.1"/>
    </source>
</evidence>
<evidence type="ECO:0000256" key="9">
    <source>
        <dbReference type="SAM" id="MobiDB-lite"/>
    </source>
</evidence>
<dbReference type="AlphaFoldDB" id="A0A7S3FD84"/>
<evidence type="ECO:0000256" key="2">
    <source>
        <dbReference type="ARBA" id="ARBA00012552"/>
    </source>
</evidence>
<accession>A0A7S3FD84</accession>
<proteinExistence type="inferred from homology"/>
<keyword evidence="6 8" id="KW-0067">ATP-binding</keyword>
<feature type="region of interest" description="Disordered" evidence="9">
    <location>
        <begin position="635"/>
        <end position="670"/>
    </location>
</feature>
<evidence type="ECO:0000259" key="11">
    <source>
        <dbReference type="PROSITE" id="PS51194"/>
    </source>
</evidence>
<dbReference type="InterPro" id="IPR059027">
    <property type="entry name" value="DD_DDX21-DDX50"/>
</dbReference>
<protein>
    <recommendedName>
        <fullName evidence="2">RNA helicase</fullName>
        <ecNumber evidence="2">3.6.4.13</ecNumber>
    </recommendedName>
</protein>
<dbReference type="InterPro" id="IPR050079">
    <property type="entry name" value="DEAD_box_RNA_helicase"/>
</dbReference>
<evidence type="ECO:0000256" key="7">
    <source>
        <dbReference type="ARBA" id="ARBA00022884"/>
    </source>
</evidence>
<dbReference type="EMBL" id="HBHY01009711">
    <property type="protein sequence ID" value="CAE0137140.1"/>
    <property type="molecule type" value="Transcribed_RNA"/>
</dbReference>
<keyword evidence="3 8" id="KW-0547">Nucleotide-binding</keyword>
<dbReference type="InterPro" id="IPR001650">
    <property type="entry name" value="Helicase_C-like"/>
</dbReference>
<evidence type="ECO:0000256" key="3">
    <source>
        <dbReference type="ARBA" id="ARBA00022741"/>
    </source>
</evidence>
<dbReference type="CDD" id="cd18787">
    <property type="entry name" value="SF2_C_DEAD"/>
    <property type="match status" value="1"/>
</dbReference>
<dbReference type="InterPro" id="IPR000629">
    <property type="entry name" value="RNA-helicase_DEAD-box_CS"/>
</dbReference>
<dbReference type="GO" id="GO:0005829">
    <property type="term" value="C:cytosol"/>
    <property type="evidence" value="ECO:0007669"/>
    <property type="project" value="TreeGrafter"/>
</dbReference>
<dbReference type="PANTHER" id="PTHR47959">
    <property type="entry name" value="ATP-DEPENDENT RNA HELICASE RHLE-RELATED"/>
    <property type="match status" value="1"/>
</dbReference>
<keyword evidence="5 8" id="KW-0347">Helicase</keyword>
<comment type="similarity">
    <text evidence="1">Belongs to the DEAD box helicase family. DDX21/DDX50 subfamily.</text>
</comment>
<dbReference type="InterPro" id="IPR027417">
    <property type="entry name" value="P-loop_NTPase"/>
</dbReference>
<evidence type="ECO:0000256" key="1">
    <source>
        <dbReference type="ARBA" id="ARBA00006517"/>
    </source>
</evidence>
<dbReference type="InterPro" id="IPR012562">
    <property type="entry name" value="GUCT"/>
</dbReference>
<dbReference type="PANTHER" id="PTHR47959:SF1">
    <property type="entry name" value="ATP-DEPENDENT RNA HELICASE DBPA"/>
    <property type="match status" value="1"/>
</dbReference>